<organism evidence="2 3">
    <name type="scientific">Persicobacter diffluens</name>
    <dbReference type="NCBI Taxonomy" id="981"/>
    <lineage>
        <taxon>Bacteria</taxon>
        <taxon>Pseudomonadati</taxon>
        <taxon>Bacteroidota</taxon>
        <taxon>Cytophagia</taxon>
        <taxon>Cytophagales</taxon>
        <taxon>Persicobacteraceae</taxon>
        <taxon>Persicobacter</taxon>
    </lineage>
</organism>
<comment type="caution">
    <text evidence="2">The sequence shown here is derived from an EMBL/GenBank/DDBJ whole genome shotgun (WGS) entry which is preliminary data.</text>
</comment>
<evidence type="ECO:0000313" key="3">
    <source>
        <dbReference type="Proteomes" id="UP001310022"/>
    </source>
</evidence>
<feature type="transmembrane region" description="Helical" evidence="1">
    <location>
        <begin position="7"/>
        <end position="26"/>
    </location>
</feature>
<keyword evidence="1" id="KW-1133">Transmembrane helix</keyword>
<name>A0AAN4W405_9BACT</name>
<reference evidence="2 3" key="1">
    <citation type="submission" date="2021-12" db="EMBL/GenBank/DDBJ databases">
        <title>Genome sequencing of bacteria with rrn-lacking chromosome and rrn-plasmid.</title>
        <authorList>
            <person name="Anda M."/>
            <person name="Iwasaki W."/>
        </authorList>
    </citation>
    <scope>NUCLEOTIDE SEQUENCE [LARGE SCALE GENOMIC DNA]</scope>
    <source>
        <strain evidence="2 3">NBRC 15940</strain>
    </source>
</reference>
<dbReference type="EMBL" id="BQKE01000005">
    <property type="protein sequence ID" value="GJM64474.1"/>
    <property type="molecule type" value="Genomic_DNA"/>
</dbReference>
<protein>
    <submittedName>
        <fullName evidence="2">Uncharacterized protein</fullName>
    </submittedName>
</protein>
<keyword evidence="1" id="KW-0472">Membrane</keyword>
<keyword evidence="1" id="KW-0812">Transmembrane</keyword>
<dbReference type="Proteomes" id="UP001310022">
    <property type="component" value="Unassembled WGS sequence"/>
</dbReference>
<gene>
    <name evidence="2" type="ORF">PEDI_50260</name>
</gene>
<evidence type="ECO:0000313" key="2">
    <source>
        <dbReference type="EMBL" id="GJM64474.1"/>
    </source>
</evidence>
<proteinExistence type="predicted"/>
<feature type="transmembrane region" description="Helical" evidence="1">
    <location>
        <begin position="82"/>
        <end position="104"/>
    </location>
</feature>
<accession>A0AAN4W405</accession>
<evidence type="ECO:0000256" key="1">
    <source>
        <dbReference type="SAM" id="Phobius"/>
    </source>
</evidence>
<keyword evidence="3" id="KW-1185">Reference proteome</keyword>
<dbReference type="AlphaFoldDB" id="A0AAN4W405"/>
<sequence>MGAIFGYFCVTSFIAYCLSIVVYRVYFSLYIESEKDFICDKNSYVWVSSQKLIHRNIDIGCDNVELNKRMKIALSWIRINKYLVISSIGGFIRLLINSFLLILFQ</sequence>